<keyword evidence="1" id="KW-1133">Transmembrane helix</keyword>
<dbReference type="RefSeq" id="YP_010749977.1">
    <property type="nucleotide sequence ID" value="NC_073328.1"/>
</dbReference>
<evidence type="ECO:0000313" key="2">
    <source>
        <dbReference type="EMBL" id="ASM62330.1"/>
    </source>
</evidence>
<keyword evidence="3" id="KW-1185">Reference proteome</keyword>
<evidence type="ECO:0000313" key="3">
    <source>
        <dbReference type="Proteomes" id="UP000222317"/>
    </source>
</evidence>
<dbReference type="Proteomes" id="UP000222317">
    <property type="component" value="Segment"/>
</dbReference>
<proteinExistence type="predicted"/>
<feature type="transmembrane region" description="Helical" evidence="1">
    <location>
        <begin position="108"/>
        <end position="129"/>
    </location>
</feature>
<name>A0A221J6K0_9CAUD</name>
<organism evidence="2 3">
    <name type="scientific">Arthrobacter phage Nightmare</name>
    <dbReference type="NCBI Taxonomy" id="2015864"/>
    <lineage>
        <taxon>Viruses</taxon>
        <taxon>Duplodnaviria</taxon>
        <taxon>Heunggongvirae</taxon>
        <taxon>Uroviricota</taxon>
        <taxon>Caudoviricetes</taxon>
        <taxon>Gordonvirus</taxon>
        <taxon>Gordonvirus nightmare</taxon>
    </lineage>
</organism>
<accession>A0A221J6K0</accession>
<dbReference type="InterPro" id="IPR045933">
    <property type="entry name" value="DUF6353"/>
</dbReference>
<sequence>MKEKTKMSFLGSVKHAAGVVKNGHAVLLTKKFAPQILLGAGVVGVVTSTVLASKATLKLEDVLDTHRENIDLVNKGAEVHPSTEYSSVHHKRDLTLVHMHTFKELSKLYALPVGLGIVSISMIVGAHGIQYKRTGAAVAAYKVVENRFNKYRDAVREEFGMEKDEEFARAYKSEGVIDEEGRETTNITIDGNALNETLYFFEPNNVNWKNSPEYNLSYVMAQQTFANQLLNSRGHVMLNDVLDGLGIDRTPEGAVLGWVLDRGHAEGSKYIDFGIVDCQSPNSRVFGSDRELVECIMLDIKTDGIVWDKI</sequence>
<dbReference type="EMBL" id="MF140423">
    <property type="protein sequence ID" value="ASM62330.1"/>
    <property type="molecule type" value="Genomic_DNA"/>
</dbReference>
<reference evidence="2 3" key="1">
    <citation type="submission" date="2017-05" db="EMBL/GenBank/DDBJ databases">
        <authorList>
            <person name="Sperratore M."/>
            <person name="Moy E.A."/>
            <person name="Dunbar D."/>
            <person name="Schmidt R."/>
            <person name="Baltzegar D.A."/>
            <person name="Young E.C."/>
            <person name="Sides K.F."/>
            <person name="Macialek J."/>
            <person name="Stoner T.H."/>
            <person name="Garlena R.A."/>
            <person name="Russell D.A."/>
            <person name="Pope W.H."/>
            <person name="Jacobs-Sera D."/>
            <person name="Hatfull G.F."/>
        </authorList>
    </citation>
    <scope>NUCLEOTIDE SEQUENCE [LARGE SCALE GENOMIC DNA]</scope>
</reference>
<keyword evidence="1" id="KW-0812">Transmembrane</keyword>
<evidence type="ECO:0000256" key="1">
    <source>
        <dbReference type="SAM" id="Phobius"/>
    </source>
</evidence>
<dbReference type="Pfam" id="PF19880">
    <property type="entry name" value="DUF6353"/>
    <property type="match status" value="1"/>
</dbReference>
<dbReference type="KEGG" id="vg:79993322"/>
<keyword evidence="1" id="KW-0472">Membrane</keyword>
<dbReference type="GeneID" id="79993322"/>
<protein>
    <submittedName>
        <fullName evidence="2">Uncharacterized protein</fullName>
    </submittedName>
</protein>
<gene>
    <name evidence="2" type="primary">54</name>
    <name evidence="2" type="ORF">SEA_NIGHTMARE_54</name>
</gene>